<feature type="compositionally biased region" description="Low complexity" evidence="10">
    <location>
        <begin position="286"/>
        <end position="299"/>
    </location>
</feature>
<feature type="compositionally biased region" description="Polar residues" evidence="10">
    <location>
        <begin position="274"/>
        <end position="285"/>
    </location>
</feature>
<evidence type="ECO:0000256" key="5">
    <source>
        <dbReference type="ARBA" id="ARBA00022833"/>
    </source>
</evidence>
<feature type="region of interest" description="Disordered" evidence="10">
    <location>
        <begin position="1"/>
        <end position="59"/>
    </location>
</feature>
<feature type="domain" description="C2H2-type" evidence="11">
    <location>
        <begin position="470"/>
        <end position="497"/>
    </location>
</feature>
<dbReference type="InterPro" id="IPR013087">
    <property type="entry name" value="Znf_C2H2_type"/>
</dbReference>
<reference evidence="12" key="1">
    <citation type="journal article" date="2020" name="Fungal Divers.">
        <title>Resolving the Mortierellaceae phylogeny through synthesis of multi-gene phylogenetics and phylogenomics.</title>
        <authorList>
            <person name="Vandepol N."/>
            <person name="Liber J."/>
            <person name="Desiro A."/>
            <person name="Na H."/>
            <person name="Kennedy M."/>
            <person name="Barry K."/>
            <person name="Grigoriev I.V."/>
            <person name="Miller A.N."/>
            <person name="O'Donnell K."/>
            <person name="Stajich J.E."/>
            <person name="Bonito G."/>
        </authorList>
    </citation>
    <scope>NUCLEOTIDE SEQUENCE</scope>
    <source>
        <strain evidence="12">CK1249</strain>
    </source>
</reference>
<accession>A0A9P6J2X6</accession>
<evidence type="ECO:0000313" key="12">
    <source>
        <dbReference type="EMBL" id="KAF9959296.1"/>
    </source>
</evidence>
<keyword evidence="2" id="KW-0479">Metal-binding</keyword>
<name>A0A9P6J2X6_MORAP</name>
<evidence type="ECO:0000313" key="13">
    <source>
        <dbReference type="Proteomes" id="UP000738359"/>
    </source>
</evidence>
<evidence type="ECO:0000256" key="10">
    <source>
        <dbReference type="SAM" id="MobiDB-lite"/>
    </source>
</evidence>
<dbReference type="PROSITE" id="PS00028">
    <property type="entry name" value="ZINC_FINGER_C2H2_1"/>
    <property type="match status" value="2"/>
</dbReference>
<keyword evidence="3" id="KW-0677">Repeat</keyword>
<feature type="region of interest" description="Disordered" evidence="10">
    <location>
        <begin position="274"/>
        <end position="392"/>
    </location>
</feature>
<comment type="subcellular location">
    <subcellularLocation>
        <location evidence="1">Nucleus</location>
    </subcellularLocation>
</comment>
<evidence type="ECO:0000259" key="11">
    <source>
        <dbReference type="PROSITE" id="PS50157"/>
    </source>
</evidence>
<sequence>MASLTNATLGCSPTDPSSAATTAPHDPDMPDQHQELPTQSLERLSHDDPSSDPRPISLSLSRFNRDCTASVVFSLQESNPTLAPWNSIYIPKHYRVPIPGQRQSSPGECDLVLKIFPRLSVPSGDADIPRSQDLITSCEKCKAKKRDIFQIVGPDPAIPSPQRLFFSTGEIRLFFKICCPPSHHLDGQEDGGYILTFELHHGKRVLMSETVRNAGSCLVPEPILWENSAPMPKTTKRKRSSSPSFESVETAPDLNGFLPRKRSMVMSLTNLISEDSSSPSIQTENSFAPAPASADPSSPTTAVVPLSPRSYEREREETTLRPRNKSLSYDDHAPSSWNYSAKESHSGSDHAEESQGKAPSSSAASALSTRVPAKAAKRRQEPPELSELGIGQRASANLHAAYVNGQMKERSKAGLATDSGVTLADGTKSKSSSSKPKPSHTCPEPDCDKSFSRLFNLRSHMRTHSKARPFVCQSCNFAFSRRHDRDRHAKKHLSEKPYKCIVCEATFVRQDALVRHLRMDGVQNACMAAMEQRSLTLGENDGGYMLAAKQQAHDEQQKEDRRDANEKQNGSHKDQQDASHQEPIKSRHANKGGDDHGQDMRTFATTEGNGVEDDEPATADKVGIRLLESIQQGAALEYRDLAPSHSEIVKNENGSERPFQSRVFSRPPSPRHDQSGVDAGYDGKTQHAYVMSVRHERRPGSQEYPADERYNSTHSSQPRSFYPSPSRSHSRSHSQSQAYGGTADHTAAGYYDQPSPAFGHPYHSAHSKYQPVSTHGHPPSYRGDGYAYSTESPPSSGPHYHGRPHPLEPRTFADHHSADPYGTHPDQTYGSGLQPWTGAHLAEDHRDSLDLEADKSIFDAAMGLLHIRASHW</sequence>
<feature type="compositionally biased region" description="Basic and acidic residues" evidence="10">
    <location>
        <begin position="310"/>
        <end position="320"/>
    </location>
</feature>
<dbReference type="Gene3D" id="3.30.160.60">
    <property type="entry name" value="Classic Zinc Finger"/>
    <property type="match status" value="2"/>
</dbReference>
<evidence type="ECO:0000256" key="2">
    <source>
        <dbReference type="ARBA" id="ARBA00022723"/>
    </source>
</evidence>
<dbReference type="InterPro" id="IPR036236">
    <property type="entry name" value="Znf_C2H2_sf"/>
</dbReference>
<keyword evidence="7" id="KW-0804">Transcription</keyword>
<feature type="compositionally biased region" description="Low complexity" evidence="10">
    <location>
        <begin position="715"/>
        <end position="737"/>
    </location>
</feature>
<feature type="domain" description="C2H2-type" evidence="11">
    <location>
        <begin position="498"/>
        <end position="525"/>
    </location>
</feature>
<feature type="compositionally biased region" description="Basic and acidic residues" evidence="10">
    <location>
        <begin position="805"/>
        <end position="818"/>
    </location>
</feature>
<comment type="caution">
    <text evidence="12">The sequence shown here is derived from an EMBL/GenBank/DDBJ whole genome shotgun (WGS) entry which is preliminary data.</text>
</comment>
<dbReference type="GO" id="GO:0005634">
    <property type="term" value="C:nucleus"/>
    <property type="evidence" value="ECO:0007669"/>
    <property type="project" value="UniProtKB-SubCell"/>
</dbReference>
<feature type="region of interest" description="Disordered" evidence="10">
    <location>
        <begin position="649"/>
        <end position="837"/>
    </location>
</feature>
<dbReference type="AlphaFoldDB" id="A0A9P6J2X6"/>
<dbReference type="FunFam" id="3.30.160.60:FF:000100">
    <property type="entry name" value="Zinc finger 45-like"/>
    <property type="match status" value="1"/>
</dbReference>
<feature type="compositionally biased region" description="Polar residues" evidence="10">
    <location>
        <begin position="1"/>
        <end position="21"/>
    </location>
</feature>
<feature type="domain" description="C2H2-type" evidence="11">
    <location>
        <begin position="440"/>
        <end position="469"/>
    </location>
</feature>
<dbReference type="Proteomes" id="UP000738359">
    <property type="component" value="Unassembled WGS sequence"/>
</dbReference>
<dbReference type="InterPro" id="IPR050636">
    <property type="entry name" value="C2H2-ZF_domain-containing"/>
</dbReference>
<evidence type="ECO:0000256" key="9">
    <source>
        <dbReference type="PROSITE-ProRule" id="PRU00042"/>
    </source>
</evidence>
<dbReference type="SUPFAM" id="SSF57667">
    <property type="entry name" value="beta-beta-alpha zinc fingers"/>
    <property type="match status" value="2"/>
</dbReference>
<feature type="region of interest" description="Disordered" evidence="10">
    <location>
        <begin position="228"/>
        <end position="253"/>
    </location>
</feature>
<protein>
    <recommendedName>
        <fullName evidence="11">C2H2-type domain-containing protein</fullName>
    </recommendedName>
</protein>
<dbReference type="GO" id="GO:0008270">
    <property type="term" value="F:zinc ion binding"/>
    <property type="evidence" value="ECO:0007669"/>
    <property type="project" value="UniProtKB-KW"/>
</dbReference>
<feature type="region of interest" description="Disordered" evidence="10">
    <location>
        <begin position="411"/>
        <end position="445"/>
    </location>
</feature>
<evidence type="ECO:0000256" key="4">
    <source>
        <dbReference type="ARBA" id="ARBA00022771"/>
    </source>
</evidence>
<feature type="compositionally biased region" description="Basic and acidic residues" evidence="10">
    <location>
        <begin position="342"/>
        <end position="355"/>
    </location>
</feature>
<dbReference type="PANTHER" id="PTHR47772">
    <property type="entry name" value="ZINC FINGER PROTEIN 200"/>
    <property type="match status" value="1"/>
</dbReference>
<keyword evidence="4 9" id="KW-0863">Zinc-finger</keyword>
<feature type="compositionally biased region" description="Basic and acidic residues" evidence="10">
    <location>
        <begin position="551"/>
        <end position="599"/>
    </location>
</feature>
<dbReference type="PROSITE" id="PS50157">
    <property type="entry name" value="ZINC_FINGER_C2H2_2"/>
    <property type="match status" value="3"/>
</dbReference>
<gene>
    <name evidence="12" type="ORF">BGZ70_008887</name>
</gene>
<dbReference type="SMART" id="SM00355">
    <property type="entry name" value="ZnF_C2H2"/>
    <property type="match status" value="3"/>
</dbReference>
<proteinExistence type="predicted"/>
<keyword evidence="6" id="KW-0805">Transcription regulation</keyword>
<dbReference type="EMBL" id="JAAAHY010000678">
    <property type="protein sequence ID" value="KAF9959296.1"/>
    <property type="molecule type" value="Genomic_DNA"/>
</dbReference>
<keyword evidence="13" id="KW-1185">Reference proteome</keyword>
<dbReference type="OrthoDB" id="8117402at2759"/>
<dbReference type="PANTHER" id="PTHR47772:SF13">
    <property type="entry name" value="GASTRULA ZINC FINGER PROTEIN XLCGF49.1-LIKE-RELATED"/>
    <property type="match status" value="1"/>
</dbReference>
<feature type="compositionally biased region" description="Low complexity" evidence="10">
    <location>
        <begin position="358"/>
        <end position="368"/>
    </location>
</feature>
<feature type="region of interest" description="Disordered" evidence="10">
    <location>
        <begin position="548"/>
        <end position="617"/>
    </location>
</feature>
<evidence type="ECO:0000256" key="1">
    <source>
        <dbReference type="ARBA" id="ARBA00004123"/>
    </source>
</evidence>
<evidence type="ECO:0000256" key="7">
    <source>
        <dbReference type="ARBA" id="ARBA00023163"/>
    </source>
</evidence>
<feature type="compositionally biased region" description="Basic and acidic residues" evidence="10">
    <location>
        <begin position="25"/>
        <end position="34"/>
    </location>
</feature>
<evidence type="ECO:0000256" key="8">
    <source>
        <dbReference type="ARBA" id="ARBA00023242"/>
    </source>
</evidence>
<evidence type="ECO:0000256" key="3">
    <source>
        <dbReference type="ARBA" id="ARBA00022737"/>
    </source>
</evidence>
<keyword evidence="5" id="KW-0862">Zinc</keyword>
<evidence type="ECO:0000256" key="6">
    <source>
        <dbReference type="ARBA" id="ARBA00023015"/>
    </source>
</evidence>
<keyword evidence="8" id="KW-0539">Nucleus</keyword>
<organism evidence="12 13">
    <name type="scientific">Mortierella alpina</name>
    <name type="common">Oleaginous fungus</name>
    <name type="synonym">Mortierella renispora</name>
    <dbReference type="NCBI Taxonomy" id="64518"/>
    <lineage>
        <taxon>Eukaryota</taxon>
        <taxon>Fungi</taxon>
        <taxon>Fungi incertae sedis</taxon>
        <taxon>Mucoromycota</taxon>
        <taxon>Mortierellomycotina</taxon>
        <taxon>Mortierellomycetes</taxon>
        <taxon>Mortierellales</taxon>
        <taxon>Mortierellaceae</taxon>
        <taxon>Mortierella</taxon>
    </lineage>
</organism>
<dbReference type="Pfam" id="PF00096">
    <property type="entry name" value="zf-C2H2"/>
    <property type="match status" value="1"/>
</dbReference>